<reference evidence="3" key="1">
    <citation type="submission" date="2016-11" db="EMBL/GenBank/DDBJ databases">
        <authorList>
            <person name="Varghese N."/>
            <person name="Submissions S."/>
        </authorList>
    </citation>
    <scope>NUCLEOTIDE SEQUENCE [LARGE SCALE GENOMIC DNA]</scope>
    <source>
        <strain evidence="3">DSM 16219</strain>
    </source>
</reference>
<accession>A0A1M6I4P9</accession>
<name>A0A1M6I4P9_9BACT</name>
<protein>
    <submittedName>
        <fullName evidence="2">Uncharacterized protein</fullName>
    </submittedName>
</protein>
<evidence type="ECO:0000313" key="2">
    <source>
        <dbReference type="EMBL" id="SHJ29403.1"/>
    </source>
</evidence>
<proteinExistence type="predicted"/>
<dbReference type="Proteomes" id="UP000183994">
    <property type="component" value="Unassembled WGS sequence"/>
</dbReference>
<evidence type="ECO:0000256" key="1">
    <source>
        <dbReference type="SAM" id="MobiDB-lite"/>
    </source>
</evidence>
<organism evidence="2 3">
    <name type="scientific">Desulfatibacillum alkenivorans DSM 16219</name>
    <dbReference type="NCBI Taxonomy" id="1121393"/>
    <lineage>
        <taxon>Bacteria</taxon>
        <taxon>Pseudomonadati</taxon>
        <taxon>Thermodesulfobacteriota</taxon>
        <taxon>Desulfobacteria</taxon>
        <taxon>Desulfobacterales</taxon>
        <taxon>Desulfatibacillaceae</taxon>
        <taxon>Desulfatibacillum</taxon>
    </lineage>
</organism>
<evidence type="ECO:0000313" key="3">
    <source>
        <dbReference type="Proteomes" id="UP000183994"/>
    </source>
</evidence>
<gene>
    <name evidence="2" type="ORF">SAMN02745216_01352</name>
</gene>
<keyword evidence="3" id="KW-1185">Reference proteome</keyword>
<dbReference type="EMBL" id="FQZU01000006">
    <property type="protein sequence ID" value="SHJ29403.1"/>
    <property type="molecule type" value="Genomic_DNA"/>
</dbReference>
<dbReference type="AlphaFoldDB" id="A0A1M6I4P9"/>
<sequence>MDLQQDNPAGNAASAFPGRPRGGRNYNVLMLSTGADLGNALDCLIIPKATQGKPCDYIAKGAHRGAQLQLPRAPTGGRNYNVLMLSTGADLGNALDCLIIPKATQGKPCDYIAKGAHRGAQLQLPRAPTGGRNYNVLMLSTGADLGNALDCLIIPKATQGKPCDYIAKGAHRGAQLHTAEGATGERGHSCQGRPRGAITKGARRGRPAR</sequence>
<feature type="region of interest" description="Disordered" evidence="1">
    <location>
        <begin position="178"/>
        <end position="209"/>
    </location>
</feature>